<comment type="similarity">
    <text evidence="5">Belongs to the SAT4 family.</text>
</comment>
<keyword evidence="2 6" id="KW-0812">Transmembrane</keyword>
<dbReference type="PANTHER" id="PTHR33048">
    <property type="entry name" value="PTH11-LIKE INTEGRAL MEMBRANE PROTEIN (AFU_ORTHOLOGUE AFUA_5G11245)"/>
    <property type="match status" value="1"/>
</dbReference>
<keyword evidence="3 6" id="KW-1133">Transmembrane helix</keyword>
<dbReference type="EMBL" id="JACAZI010000017">
    <property type="protein sequence ID" value="KAF7342309.1"/>
    <property type="molecule type" value="Genomic_DNA"/>
</dbReference>
<feature type="transmembrane region" description="Helical" evidence="6">
    <location>
        <begin position="13"/>
        <end position="31"/>
    </location>
</feature>
<protein>
    <recommendedName>
        <fullName evidence="7">Rhodopsin domain-containing protein</fullName>
    </recommendedName>
</protein>
<dbReference type="OrthoDB" id="444631at2759"/>
<evidence type="ECO:0000313" key="8">
    <source>
        <dbReference type="EMBL" id="KAF7342309.1"/>
    </source>
</evidence>
<evidence type="ECO:0000256" key="3">
    <source>
        <dbReference type="ARBA" id="ARBA00022989"/>
    </source>
</evidence>
<feature type="domain" description="Rhodopsin" evidence="7">
    <location>
        <begin position="29"/>
        <end position="240"/>
    </location>
</feature>
<dbReference type="Pfam" id="PF20684">
    <property type="entry name" value="Fung_rhodopsin"/>
    <property type="match status" value="1"/>
</dbReference>
<dbReference type="Proteomes" id="UP000620124">
    <property type="component" value="Unassembled WGS sequence"/>
</dbReference>
<gene>
    <name evidence="8" type="ORF">MVEN_01819300</name>
</gene>
<evidence type="ECO:0000256" key="6">
    <source>
        <dbReference type="SAM" id="Phobius"/>
    </source>
</evidence>
<sequence>MISLSNPLVQLKVTTVICSFFALGSTLYRLYQRRGRFGADDLWAVFAFVAVIVQVVAIFLHIPPPHNLPKKGGVAVFYLTGIAFYAIIWGSRLSILFSIIRIDPTFKRRRRLFWVAVAFIVISLVLIAQLFWVCELKDPSWKNVPCPQCHLPLQVALCQLVTDIVADSILLFSPWPLFQDLLDKGMGRKLMIIFSTCVVTTVVSLVHAAYILRNGGVKVIISTVVEDCMSLIVANIPVVVTSMVHIVGDTEEPSHTTRQFSTVFWLGESVTTGRGVPT</sequence>
<dbReference type="PANTHER" id="PTHR33048:SF47">
    <property type="entry name" value="INTEGRAL MEMBRANE PROTEIN-RELATED"/>
    <property type="match status" value="1"/>
</dbReference>
<keyword evidence="4 6" id="KW-0472">Membrane</keyword>
<proteinExistence type="inferred from homology"/>
<dbReference type="AlphaFoldDB" id="A0A8H7CLP1"/>
<evidence type="ECO:0000256" key="1">
    <source>
        <dbReference type="ARBA" id="ARBA00004141"/>
    </source>
</evidence>
<reference evidence="8" key="1">
    <citation type="submission" date="2020-05" db="EMBL/GenBank/DDBJ databases">
        <title>Mycena genomes resolve the evolution of fungal bioluminescence.</title>
        <authorList>
            <person name="Tsai I.J."/>
        </authorList>
    </citation>
    <scope>NUCLEOTIDE SEQUENCE</scope>
    <source>
        <strain evidence="8">CCC161011</strain>
    </source>
</reference>
<evidence type="ECO:0000256" key="4">
    <source>
        <dbReference type="ARBA" id="ARBA00023136"/>
    </source>
</evidence>
<evidence type="ECO:0000259" key="7">
    <source>
        <dbReference type="Pfam" id="PF20684"/>
    </source>
</evidence>
<dbReference type="InterPro" id="IPR049326">
    <property type="entry name" value="Rhodopsin_dom_fungi"/>
</dbReference>
<feature type="transmembrane region" description="Helical" evidence="6">
    <location>
        <begin position="75"/>
        <end position="100"/>
    </location>
</feature>
<feature type="transmembrane region" description="Helical" evidence="6">
    <location>
        <begin position="43"/>
        <end position="63"/>
    </location>
</feature>
<evidence type="ECO:0000256" key="2">
    <source>
        <dbReference type="ARBA" id="ARBA00022692"/>
    </source>
</evidence>
<evidence type="ECO:0000256" key="5">
    <source>
        <dbReference type="ARBA" id="ARBA00038359"/>
    </source>
</evidence>
<comment type="caution">
    <text evidence="8">The sequence shown here is derived from an EMBL/GenBank/DDBJ whole genome shotgun (WGS) entry which is preliminary data.</text>
</comment>
<dbReference type="InterPro" id="IPR052337">
    <property type="entry name" value="SAT4-like"/>
</dbReference>
<name>A0A8H7CLP1_9AGAR</name>
<feature type="transmembrane region" description="Helical" evidence="6">
    <location>
        <begin position="190"/>
        <end position="212"/>
    </location>
</feature>
<organism evidence="8 9">
    <name type="scientific">Mycena venus</name>
    <dbReference type="NCBI Taxonomy" id="2733690"/>
    <lineage>
        <taxon>Eukaryota</taxon>
        <taxon>Fungi</taxon>
        <taxon>Dikarya</taxon>
        <taxon>Basidiomycota</taxon>
        <taxon>Agaricomycotina</taxon>
        <taxon>Agaricomycetes</taxon>
        <taxon>Agaricomycetidae</taxon>
        <taxon>Agaricales</taxon>
        <taxon>Marasmiineae</taxon>
        <taxon>Mycenaceae</taxon>
        <taxon>Mycena</taxon>
    </lineage>
</organism>
<keyword evidence="9" id="KW-1185">Reference proteome</keyword>
<evidence type="ECO:0000313" key="9">
    <source>
        <dbReference type="Proteomes" id="UP000620124"/>
    </source>
</evidence>
<dbReference type="GO" id="GO:0016020">
    <property type="term" value="C:membrane"/>
    <property type="evidence" value="ECO:0007669"/>
    <property type="project" value="UniProtKB-SubCell"/>
</dbReference>
<comment type="subcellular location">
    <subcellularLocation>
        <location evidence="1">Membrane</location>
        <topology evidence="1">Multi-pass membrane protein</topology>
    </subcellularLocation>
</comment>
<accession>A0A8H7CLP1</accession>
<feature type="transmembrane region" description="Helical" evidence="6">
    <location>
        <begin position="112"/>
        <end position="133"/>
    </location>
</feature>